<accession>A0A481YU37</accession>
<organism evidence="1">
    <name type="scientific">Marseillevirus LCMAC103</name>
    <dbReference type="NCBI Taxonomy" id="2506604"/>
    <lineage>
        <taxon>Viruses</taxon>
        <taxon>Varidnaviria</taxon>
        <taxon>Bamfordvirae</taxon>
        <taxon>Nucleocytoviricota</taxon>
        <taxon>Megaviricetes</taxon>
        <taxon>Pimascovirales</taxon>
        <taxon>Pimascovirales incertae sedis</taxon>
        <taxon>Marseilleviridae</taxon>
    </lineage>
</organism>
<reference evidence="1" key="1">
    <citation type="journal article" date="2019" name="MBio">
        <title>Virus Genomes from Deep Sea Sediments Expand the Ocean Megavirome and Support Independent Origins of Viral Gigantism.</title>
        <authorList>
            <person name="Backstrom D."/>
            <person name="Yutin N."/>
            <person name="Jorgensen S.L."/>
            <person name="Dharamshi J."/>
            <person name="Homa F."/>
            <person name="Zaremba-Niedwiedzka K."/>
            <person name="Spang A."/>
            <person name="Wolf Y.I."/>
            <person name="Koonin E.V."/>
            <person name="Ettema T.J."/>
        </authorList>
    </citation>
    <scope>NUCLEOTIDE SEQUENCE</scope>
</reference>
<protein>
    <submittedName>
        <fullName evidence="1">Uncharacterized protein</fullName>
    </submittedName>
</protein>
<evidence type="ECO:0000313" key="1">
    <source>
        <dbReference type="EMBL" id="QBK86672.1"/>
    </source>
</evidence>
<proteinExistence type="predicted"/>
<dbReference type="EMBL" id="MK500335">
    <property type="protein sequence ID" value="QBK86672.1"/>
    <property type="molecule type" value="Genomic_DNA"/>
</dbReference>
<sequence>MALDETHILRFDNDGAHLFSVVIPLYSFIHVDEKYQQEVLAEIDRKFNCGLNLGVPT</sequence>
<name>A0A481YU37_9VIRU</name>
<gene>
    <name evidence="1" type="ORF">LCMAC103_00010</name>
</gene>